<name>A0A830BA88_9LAMI</name>
<comment type="caution">
    <text evidence="1">The sequence shown here is derived from an EMBL/GenBank/DDBJ whole genome shotgun (WGS) entry which is preliminary data.</text>
</comment>
<dbReference type="OrthoDB" id="1752352at2759"/>
<reference evidence="1" key="1">
    <citation type="submission" date="2020-07" db="EMBL/GenBank/DDBJ databases">
        <title>Ethylene signaling mediates host invasion by parasitic plants.</title>
        <authorList>
            <person name="Yoshida S."/>
        </authorList>
    </citation>
    <scope>NUCLEOTIDE SEQUENCE</scope>
    <source>
        <strain evidence="1">Okayama</strain>
    </source>
</reference>
<dbReference type="PANTHER" id="PTHR47481:SF22">
    <property type="entry name" value="RETROTRANSPOSON GAG DOMAIN-CONTAINING PROTEIN"/>
    <property type="match status" value="1"/>
</dbReference>
<gene>
    <name evidence="1" type="ORF">PHJA_000358200</name>
</gene>
<dbReference type="Pfam" id="PF14223">
    <property type="entry name" value="Retrotran_gag_2"/>
    <property type="match status" value="1"/>
</dbReference>
<dbReference type="PANTHER" id="PTHR47481">
    <property type="match status" value="1"/>
</dbReference>
<evidence type="ECO:0000313" key="2">
    <source>
        <dbReference type="Proteomes" id="UP000653305"/>
    </source>
</evidence>
<dbReference type="AlphaFoldDB" id="A0A830BA88"/>
<dbReference type="Proteomes" id="UP000653305">
    <property type="component" value="Unassembled WGS sequence"/>
</dbReference>
<proteinExistence type="predicted"/>
<organism evidence="1 2">
    <name type="scientific">Phtheirospermum japonicum</name>
    <dbReference type="NCBI Taxonomy" id="374723"/>
    <lineage>
        <taxon>Eukaryota</taxon>
        <taxon>Viridiplantae</taxon>
        <taxon>Streptophyta</taxon>
        <taxon>Embryophyta</taxon>
        <taxon>Tracheophyta</taxon>
        <taxon>Spermatophyta</taxon>
        <taxon>Magnoliopsida</taxon>
        <taxon>eudicotyledons</taxon>
        <taxon>Gunneridae</taxon>
        <taxon>Pentapetalae</taxon>
        <taxon>asterids</taxon>
        <taxon>lamiids</taxon>
        <taxon>Lamiales</taxon>
        <taxon>Orobanchaceae</taxon>
        <taxon>Orobanchaceae incertae sedis</taxon>
        <taxon>Phtheirospermum</taxon>
    </lineage>
</organism>
<accession>A0A830BA88</accession>
<keyword evidence="2" id="KW-1185">Reference proteome</keyword>
<sequence>MFLKTSLTNASLEGKSILDYVSHIKSLNDELGLIAGSVKSDDLTLYIVNGLTPEYRDIVSAVRTRDTPFRFEELWDRLIEHEL</sequence>
<dbReference type="EMBL" id="BMAC01000038">
    <property type="protein sequence ID" value="GFP82149.1"/>
    <property type="molecule type" value="Genomic_DNA"/>
</dbReference>
<evidence type="ECO:0000313" key="1">
    <source>
        <dbReference type="EMBL" id="GFP82149.1"/>
    </source>
</evidence>
<protein>
    <submittedName>
        <fullName evidence="1">Uncharacterized protein</fullName>
    </submittedName>
</protein>